<protein>
    <submittedName>
        <fullName evidence="1">Uncharacterized protein</fullName>
    </submittedName>
</protein>
<comment type="caution">
    <text evidence="1">The sequence shown here is derived from an EMBL/GenBank/DDBJ whole genome shotgun (WGS) entry which is preliminary data.</text>
</comment>
<organism evidence="1 2">
    <name type="scientific">Colletotrichum kahawae</name>
    <name type="common">Coffee berry disease fungus</name>
    <dbReference type="NCBI Taxonomy" id="34407"/>
    <lineage>
        <taxon>Eukaryota</taxon>
        <taxon>Fungi</taxon>
        <taxon>Dikarya</taxon>
        <taxon>Ascomycota</taxon>
        <taxon>Pezizomycotina</taxon>
        <taxon>Sordariomycetes</taxon>
        <taxon>Hypocreomycetidae</taxon>
        <taxon>Glomerellales</taxon>
        <taxon>Glomerellaceae</taxon>
        <taxon>Colletotrichum</taxon>
        <taxon>Colletotrichum gloeosporioides species complex</taxon>
    </lineage>
</organism>
<accession>A0AAD9Y0V5</accession>
<gene>
    <name evidence="1" type="ORF">CKAH01_09152</name>
</gene>
<evidence type="ECO:0000313" key="1">
    <source>
        <dbReference type="EMBL" id="KAK2731081.1"/>
    </source>
</evidence>
<sequence>MNPHASRFTRPTLYQRLFQALCWCPAGLSTPFRDPLLLAKHHIWAKPCSLARGIAIISQHHLPTPPANRANDSIKTVTFPVPQDPSCDPG</sequence>
<keyword evidence="2" id="KW-1185">Reference proteome</keyword>
<proteinExistence type="predicted"/>
<name>A0AAD9Y0V5_COLKA</name>
<reference evidence="1" key="1">
    <citation type="submission" date="2023-02" db="EMBL/GenBank/DDBJ databases">
        <title>Colletotrichum kahawae CIFC_Que2 genome sequencing and assembly.</title>
        <authorList>
            <person name="Baroncelli R."/>
        </authorList>
    </citation>
    <scope>NUCLEOTIDE SEQUENCE</scope>
    <source>
        <strain evidence="1">CIFC_Que2</strain>
    </source>
</reference>
<dbReference type="EMBL" id="VYYT01000610">
    <property type="protein sequence ID" value="KAK2731081.1"/>
    <property type="molecule type" value="Genomic_DNA"/>
</dbReference>
<evidence type="ECO:0000313" key="2">
    <source>
        <dbReference type="Proteomes" id="UP001281614"/>
    </source>
</evidence>
<dbReference type="AlphaFoldDB" id="A0AAD9Y0V5"/>
<dbReference type="Proteomes" id="UP001281614">
    <property type="component" value="Unassembled WGS sequence"/>
</dbReference>